<sequence length="439" mass="48065">MASATPNTWQKIRKLFNDIHLWLGLTSGLIIFVVCLSGTIYVFNSELTEWGAPHLYNVNIQPDAERKSPDAFLRQVEAHSGGKITSVNVPHDPKRSYTYMVKVAGDNSRFGTAYMVNPYTGEILGSSNDKNTVKDFMSMMFSLHRWLLLDKIEQPIIDGLENRRLGSIISGWATIIFTLGCITGLVIWFPPKVKNWKQGLKIKVSGNWKRTNHDLHNSLAFYALALLLIMGITGPQWSFPWYRTGLQKTLGTYKPEGGSSGGGPRSQHGSATHRDGSLDIAAQFAAADTVQQAPPLALPALIASADTHLPYAGDYAISLPTSPDAPTQITKTKVGFFAPAAGDKISLDTQTGALLSLDIFSQKPFNERIAGSIKALHVGNVYGTFSKILYFFACLIATSLPVTGTLIWINKMKKKSKRARKVHVAGRASTTPLTTRSAL</sequence>
<dbReference type="OrthoDB" id="111691at2"/>
<evidence type="ECO:0000256" key="1">
    <source>
        <dbReference type="SAM" id="MobiDB-lite"/>
    </source>
</evidence>
<accession>A0A1T5F3E2</accession>
<dbReference type="PANTHER" id="PTHR34219">
    <property type="entry name" value="IRON-REGULATED INNER MEMBRANE PROTEIN-RELATED"/>
    <property type="match status" value="1"/>
</dbReference>
<proteinExistence type="predicted"/>
<dbReference type="Pfam" id="PF03929">
    <property type="entry name" value="PepSY_TM"/>
    <property type="match status" value="1"/>
</dbReference>
<dbReference type="AlphaFoldDB" id="A0A1T5F3E2"/>
<evidence type="ECO:0000313" key="3">
    <source>
        <dbReference type="EMBL" id="SKB90757.1"/>
    </source>
</evidence>
<reference evidence="3 4" key="1">
    <citation type="submission" date="2017-02" db="EMBL/GenBank/DDBJ databases">
        <authorList>
            <person name="Peterson S.W."/>
        </authorList>
    </citation>
    <scope>NUCLEOTIDE SEQUENCE [LARGE SCALE GENOMIC DNA]</scope>
    <source>
        <strain evidence="3 4">DSM 22899</strain>
    </source>
</reference>
<dbReference type="STRING" id="623280.SAMN05660226_03758"/>
<keyword evidence="2" id="KW-0472">Membrane</keyword>
<evidence type="ECO:0000256" key="2">
    <source>
        <dbReference type="SAM" id="Phobius"/>
    </source>
</evidence>
<feature type="compositionally biased region" description="Polar residues" evidence="1">
    <location>
        <begin position="428"/>
        <end position="439"/>
    </location>
</feature>
<evidence type="ECO:0000313" key="4">
    <source>
        <dbReference type="Proteomes" id="UP000190541"/>
    </source>
</evidence>
<feature type="transmembrane region" description="Helical" evidence="2">
    <location>
        <begin position="219"/>
        <end position="239"/>
    </location>
</feature>
<keyword evidence="4" id="KW-1185">Reference proteome</keyword>
<feature type="transmembrane region" description="Helical" evidence="2">
    <location>
        <begin position="21"/>
        <end position="43"/>
    </location>
</feature>
<feature type="transmembrane region" description="Helical" evidence="2">
    <location>
        <begin position="388"/>
        <end position="409"/>
    </location>
</feature>
<name>A0A1T5F3E2_9SPHI</name>
<dbReference type="InterPro" id="IPR005625">
    <property type="entry name" value="PepSY-ass_TM"/>
</dbReference>
<feature type="region of interest" description="Disordered" evidence="1">
    <location>
        <begin position="420"/>
        <end position="439"/>
    </location>
</feature>
<feature type="region of interest" description="Disordered" evidence="1">
    <location>
        <begin position="253"/>
        <end position="273"/>
    </location>
</feature>
<gene>
    <name evidence="3" type="ORF">SAMN05660226_03758</name>
</gene>
<keyword evidence="2" id="KW-1133">Transmembrane helix</keyword>
<dbReference type="Proteomes" id="UP000190541">
    <property type="component" value="Unassembled WGS sequence"/>
</dbReference>
<organism evidence="3 4">
    <name type="scientific">Parapedobacter luteus</name>
    <dbReference type="NCBI Taxonomy" id="623280"/>
    <lineage>
        <taxon>Bacteria</taxon>
        <taxon>Pseudomonadati</taxon>
        <taxon>Bacteroidota</taxon>
        <taxon>Sphingobacteriia</taxon>
        <taxon>Sphingobacteriales</taxon>
        <taxon>Sphingobacteriaceae</taxon>
        <taxon>Parapedobacter</taxon>
    </lineage>
</organism>
<dbReference type="EMBL" id="FUYS01000013">
    <property type="protein sequence ID" value="SKB90757.1"/>
    <property type="molecule type" value="Genomic_DNA"/>
</dbReference>
<dbReference type="RefSeq" id="WP_079718383.1">
    <property type="nucleotide sequence ID" value="NZ_FUYS01000013.1"/>
</dbReference>
<feature type="transmembrane region" description="Helical" evidence="2">
    <location>
        <begin position="169"/>
        <end position="189"/>
    </location>
</feature>
<keyword evidence="2" id="KW-0812">Transmembrane</keyword>
<protein>
    <submittedName>
        <fullName evidence="3">Uncharacterized iron-regulated membrane protein</fullName>
    </submittedName>
</protein>
<dbReference type="PANTHER" id="PTHR34219:SF3">
    <property type="entry name" value="BLL7967 PROTEIN"/>
    <property type="match status" value="1"/>
</dbReference>